<keyword evidence="3" id="KW-1185">Reference proteome</keyword>
<reference evidence="2 3" key="1">
    <citation type="journal article" date="2024" name="J Genomics">
        <title>Draft genome sequencing and assembly of Favolaschia claudopus CIRM-BRFM 2984 isolated from oak limbs.</title>
        <authorList>
            <person name="Navarro D."/>
            <person name="Drula E."/>
            <person name="Chaduli D."/>
            <person name="Cazenave R."/>
            <person name="Ahrendt S."/>
            <person name="Wang J."/>
            <person name="Lipzen A."/>
            <person name="Daum C."/>
            <person name="Barry K."/>
            <person name="Grigoriev I.V."/>
            <person name="Favel A."/>
            <person name="Rosso M.N."/>
            <person name="Martin F."/>
        </authorList>
    </citation>
    <scope>NUCLEOTIDE SEQUENCE [LARGE SCALE GENOMIC DNA]</scope>
    <source>
        <strain evidence="2 3">CIRM-BRFM 2984</strain>
    </source>
</reference>
<sequence length="368" mass="40921">MTCQVHQPSMSSRLPSPSPVAARYAPQDLKPYLKPPRKTSSLSPQSTVLQCRSIASPQDRLAAWRLQVKIFVSRTQLHFHDTRAQYHYELMAGCPIYLKGDTSCVMITVISVGELIIFARLAALAGRIRITLGVAAFAGGVAVRIKPLNDVLQPIAQTVGSHQRCFSSLSIHDGIVAYCSGLRPQMRQKGQAIDDWQVARKEIGPSEAIWGNSEEIRGNRSELPREAFPDALVWAIQGDACLPAHQPAHLASVLSVHPWLKIGPNERCGRGDRRALESCWCCGGRPDKKSCAVMESDQELKRLASDGAVFLTALQAFDHRIDWIKHSHRPFGKYFAFNSVQRSTVHCTQLQETKSSVKIEWQFKYGTP</sequence>
<gene>
    <name evidence="2" type="ORF">R3P38DRAFT_2775684</name>
</gene>
<protein>
    <submittedName>
        <fullName evidence="2">Uncharacterized protein</fullName>
    </submittedName>
</protein>
<evidence type="ECO:0000313" key="2">
    <source>
        <dbReference type="EMBL" id="KAK7029093.1"/>
    </source>
</evidence>
<accession>A0AAW0BQA7</accession>
<dbReference type="AlphaFoldDB" id="A0AAW0BQA7"/>
<dbReference type="EMBL" id="JAWWNJ010000027">
    <property type="protein sequence ID" value="KAK7029093.1"/>
    <property type="molecule type" value="Genomic_DNA"/>
</dbReference>
<evidence type="ECO:0000256" key="1">
    <source>
        <dbReference type="SAM" id="MobiDB-lite"/>
    </source>
</evidence>
<evidence type="ECO:0000313" key="3">
    <source>
        <dbReference type="Proteomes" id="UP001362999"/>
    </source>
</evidence>
<dbReference type="Proteomes" id="UP001362999">
    <property type="component" value="Unassembled WGS sequence"/>
</dbReference>
<organism evidence="2 3">
    <name type="scientific">Favolaschia claudopus</name>
    <dbReference type="NCBI Taxonomy" id="2862362"/>
    <lineage>
        <taxon>Eukaryota</taxon>
        <taxon>Fungi</taxon>
        <taxon>Dikarya</taxon>
        <taxon>Basidiomycota</taxon>
        <taxon>Agaricomycotina</taxon>
        <taxon>Agaricomycetes</taxon>
        <taxon>Agaricomycetidae</taxon>
        <taxon>Agaricales</taxon>
        <taxon>Marasmiineae</taxon>
        <taxon>Mycenaceae</taxon>
        <taxon>Favolaschia</taxon>
    </lineage>
</organism>
<name>A0AAW0BQA7_9AGAR</name>
<comment type="caution">
    <text evidence="2">The sequence shown here is derived from an EMBL/GenBank/DDBJ whole genome shotgun (WGS) entry which is preliminary data.</text>
</comment>
<proteinExistence type="predicted"/>
<feature type="region of interest" description="Disordered" evidence="1">
    <location>
        <begin position="1"/>
        <end position="20"/>
    </location>
</feature>